<keyword evidence="2" id="KW-1185">Reference proteome</keyword>
<gene>
    <name evidence="1" type="ORF">EFQ99_06930</name>
</gene>
<organism evidence="1 2">
    <name type="scientific">Rhizobium vallis</name>
    <dbReference type="NCBI Taxonomy" id="634290"/>
    <lineage>
        <taxon>Bacteria</taxon>
        <taxon>Pseudomonadati</taxon>
        <taxon>Pseudomonadota</taxon>
        <taxon>Alphaproteobacteria</taxon>
        <taxon>Hyphomicrobiales</taxon>
        <taxon>Rhizobiaceae</taxon>
        <taxon>Rhizobium/Agrobacterium group</taxon>
        <taxon>Rhizobium</taxon>
    </lineage>
</organism>
<proteinExistence type="predicted"/>
<evidence type="ECO:0000313" key="1">
    <source>
        <dbReference type="EMBL" id="RUM26022.1"/>
    </source>
</evidence>
<comment type="caution">
    <text evidence="1">The sequence shown here is derived from an EMBL/GenBank/DDBJ whole genome shotgun (WGS) entry which is preliminary data.</text>
</comment>
<name>A0A3S0RBD0_9HYPH</name>
<evidence type="ECO:0000313" key="2">
    <source>
        <dbReference type="Proteomes" id="UP000278823"/>
    </source>
</evidence>
<accession>A0A3S0RBD0</accession>
<sequence length="128" mass="14166">MKGTIGNAKKIADLEMLVGRFFGHIELETCRDADISRPRVRPTGSFSPDVRVEFPRALREMFPIGTRFMATVKVCQKTLDGRPHGSPYLKAYDVAVVAASVSDQGLMAKVRKGSIIGLAYDYVWTTKS</sequence>
<reference evidence="2" key="1">
    <citation type="submission" date="2018-11" db="EMBL/GenBank/DDBJ databases">
        <title>Rhizobium chutanense sp. nov., isolated from root nodules of Phaseolus vulgaris in China.</title>
        <authorList>
            <person name="Huo Y."/>
        </authorList>
    </citation>
    <scope>NUCLEOTIDE SEQUENCE [LARGE SCALE GENOMIC DNA]</scope>
    <source>
        <strain evidence="2">CCBAU 65647</strain>
    </source>
</reference>
<dbReference type="EMBL" id="RJTH01000002">
    <property type="protein sequence ID" value="RUM26022.1"/>
    <property type="molecule type" value="Genomic_DNA"/>
</dbReference>
<protein>
    <submittedName>
        <fullName evidence="1">Uncharacterized protein</fullName>
    </submittedName>
</protein>
<dbReference type="Proteomes" id="UP000278823">
    <property type="component" value="Unassembled WGS sequence"/>
</dbReference>
<dbReference type="AlphaFoldDB" id="A0A3S0RBD0"/>